<dbReference type="Gene3D" id="3.10.105.10">
    <property type="entry name" value="Dipeptide-binding Protein, Domain 3"/>
    <property type="match status" value="1"/>
</dbReference>
<evidence type="ECO:0000259" key="4">
    <source>
        <dbReference type="Pfam" id="PF00496"/>
    </source>
</evidence>
<protein>
    <submittedName>
        <fullName evidence="5">Bicyclomycin resistance protein</fullName>
    </submittedName>
</protein>
<dbReference type="InterPro" id="IPR000914">
    <property type="entry name" value="SBP_5_dom"/>
</dbReference>
<dbReference type="PANTHER" id="PTHR30290:SF64">
    <property type="entry name" value="ABC TRANSPORTER PERIPLASMIC BINDING PROTEIN"/>
    <property type="match status" value="1"/>
</dbReference>
<dbReference type="STRING" id="1774969.AUC69_03395"/>
<evidence type="ECO:0000313" key="6">
    <source>
        <dbReference type="Proteomes" id="UP000094472"/>
    </source>
</evidence>
<dbReference type="Proteomes" id="UP000094472">
    <property type="component" value="Unassembled WGS sequence"/>
</dbReference>
<dbReference type="CDD" id="cd08497">
    <property type="entry name" value="MbnE-like"/>
    <property type="match status" value="1"/>
</dbReference>
<dbReference type="PIRSF" id="PIRSF002741">
    <property type="entry name" value="MppA"/>
    <property type="match status" value="1"/>
</dbReference>
<dbReference type="GO" id="GO:0043190">
    <property type="term" value="C:ATP-binding cassette (ABC) transporter complex"/>
    <property type="evidence" value="ECO:0007669"/>
    <property type="project" value="InterPro"/>
</dbReference>
<sequence>MVNCVGIYSHAGSRLKAPILLLMLGLALFPGSGRAEPTTGLAMHGTPREEPDFSHFRYANPSGPKGGRATFAVRGSFDSLNPLIVKGVSAEGVREYVYESLMRGVRRAFTLYGLIAEAVETPADRSWVEFTLNPAAKFSDGTPITVDDVIFSHQVLRDHGRPNHRSYYKKVAKVEKTGDRKVRFTFDDTGDREMPLIMGLMPVLPSHLFTPDTFEKTTLEAPIGSGPYVIDKVDPGKSITYKRDPAYWGRDLPVNRGHYNFDEIRFDYYRDAGSMFEAFKSGLVQLRNEDDPTRWTEGYDFPALDEGRVVKEALPVETPAGMSALAFNTRKAIFADPRVRQALIKLFDFEWVNRTLYHGQYARTESYFDRSELSSHGRPADATERALLAPYPDAVKPAIMDGNFSFPVSDDSGQNREGRVEALKLLEEAGYRLKDGVLVNAATGAPFTFEILAATRAQERLLLTYARALKQVGIEARIRQVDSAQYQRRKQTYDFDMIQYFWPVSLSPGNEQSFRWGSEAAATEGSFNYPGVKSEAVDAMIAAVLKAEDRSSFVSAVRALDRVLLSGDYVVPLFHLPRQWVAHWRALKRPHVTPLYGYQIDTWWIDPSDKAGSGNTRHAVGP</sequence>
<gene>
    <name evidence="5" type="ORF">AUC69_03395</name>
</gene>
<dbReference type="InterPro" id="IPR030678">
    <property type="entry name" value="Peptide/Ni-bd"/>
</dbReference>
<dbReference type="Pfam" id="PF00496">
    <property type="entry name" value="SBP_bac_5"/>
    <property type="match status" value="1"/>
</dbReference>
<evidence type="ECO:0000256" key="1">
    <source>
        <dbReference type="ARBA" id="ARBA00004418"/>
    </source>
</evidence>
<dbReference type="GO" id="GO:0015833">
    <property type="term" value="P:peptide transport"/>
    <property type="evidence" value="ECO:0007669"/>
    <property type="project" value="TreeGrafter"/>
</dbReference>
<dbReference type="AlphaFoldDB" id="A0A1E3VL00"/>
<dbReference type="Gene3D" id="3.40.190.10">
    <property type="entry name" value="Periplasmic binding protein-like II"/>
    <property type="match status" value="1"/>
</dbReference>
<dbReference type="InterPro" id="IPR039424">
    <property type="entry name" value="SBP_5"/>
</dbReference>
<keyword evidence="3" id="KW-0732">Signal</keyword>
<dbReference type="PANTHER" id="PTHR30290">
    <property type="entry name" value="PERIPLASMIC BINDING COMPONENT OF ABC TRANSPORTER"/>
    <property type="match status" value="1"/>
</dbReference>
<dbReference type="GO" id="GO:1904680">
    <property type="term" value="F:peptide transmembrane transporter activity"/>
    <property type="evidence" value="ECO:0007669"/>
    <property type="project" value="TreeGrafter"/>
</dbReference>
<evidence type="ECO:0000256" key="2">
    <source>
        <dbReference type="ARBA" id="ARBA00005695"/>
    </source>
</evidence>
<proteinExistence type="inferred from homology"/>
<evidence type="ECO:0000313" key="5">
    <source>
        <dbReference type="EMBL" id="ODR94208.1"/>
    </source>
</evidence>
<comment type="caution">
    <text evidence="5">The sequence shown here is derived from an EMBL/GenBank/DDBJ whole genome shotgun (WGS) entry which is preliminary data.</text>
</comment>
<organism evidence="5 6">
    <name type="scientific">Methyloceanibacter superfactus</name>
    <dbReference type="NCBI Taxonomy" id="1774969"/>
    <lineage>
        <taxon>Bacteria</taxon>
        <taxon>Pseudomonadati</taxon>
        <taxon>Pseudomonadota</taxon>
        <taxon>Alphaproteobacteria</taxon>
        <taxon>Hyphomicrobiales</taxon>
        <taxon>Hyphomicrobiaceae</taxon>
        <taxon>Methyloceanibacter</taxon>
    </lineage>
</organism>
<evidence type="ECO:0000256" key="3">
    <source>
        <dbReference type="ARBA" id="ARBA00022729"/>
    </source>
</evidence>
<keyword evidence="6" id="KW-1185">Reference proteome</keyword>
<accession>A0A1E3VL00</accession>
<comment type="similarity">
    <text evidence="2">Belongs to the bacterial solute-binding protein 5 family.</text>
</comment>
<name>A0A1E3VL00_9HYPH</name>
<dbReference type="GO" id="GO:0030288">
    <property type="term" value="C:outer membrane-bounded periplasmic space"/>
    <property type="evidence" value="ECO:0007669"/>
    <property type="project" value="TreeGrafter"/>
</dbReference>
<feature type="domain" description="Solute-binding protein family 5" evidence="4">
    <location>
        <begin position="111"/>
        <end position="519"/>
    </location>
</feature>
<dbReference type="SUPFAM" id="SSF53850">
    <property type="entry name" value="Periplasmic binding protein-like II"/>
    <property type="match status" value="1"/>
</dbReference>
<comment type="subcellular location">
    <subcellularLocation>
        <location evidence="1">Periplasm</location>
    </subcellularLocation>
</comment>
<dbReference type="EMBL" id="LPWF01000036">
    <property type="protein sequence ID" value="ODR94208.1"/>
    <property type="molecule type" value="Genomic_DNA"/>
</dbReference>
<dbReference type="GO" id="GO:0042884">
    <property type="term" value="P:microcin transport"/>
    <property type="evidence" value="ECO:0007669"/>
    <property type="project" value="TreeGrafter"/>
</dbReference>
<reference evidence="5 6" key="1">
    <citation type="journal article" date="2016" name="Environ. Microbiol.">
        <title>New Methyloceanibacter diversity from North Sea sediments includes methanotroph containing solely the soluble methane monooxygenase.</title>
        <authorList>
            <person name="Vekeman B."/>
            <person name="Kerckhof F.M."/>
            <person name="Cremers G."/>
            <person name="de Vos P."/>
            <person name="Vandamme P."/>
            <person name="Boon N."/>
            <person name="Op den Camp H.J."/>
            <person name="Heylen K."/>
        </authorList>
    </citation>
    <scope>NUCLEOTIDE SEQUENCE [LARGE SCALE GENOMIC DNA]</scope>
    <source>
        <strain evidence="5 6">R-67175</strain>
    </source>
</reference>